<accession>A0ABV9SYM6</accession>
<dbReference type="Proteomes" id="UP001595818">
    <property type="component" value="Unassembled WGS sequence"/>
</dbReference>
<dbReference type="InterPro" id="IPR024992">
    <property type="entry name" value="DUF3891"/>
</dbReference>
<proteinExistence type="predicted"/>
<protein>
    <submittedName>
        <fullName evidence="1">DUF3891 family protein</fullName>
    </submittedName>
</protein>
<dbReference type="EMBL" id="JBHSJJ010000003">
    <property type="protein sequence ID" value="MFC4871347.1"/>
    <property type="molecule type" value="Genomic_DNA"/>
</dbReference>
<gene>
    <name evidence="1" type="ORF">ACFPFU_06600</name>
</gene>
<evidence type="ECO:0000313" key="2">
    <source>
        <dbReference type="Proteomes" id="UP001595818"/>
    </source>
</evidence>
<organism evidence="1 2">
    <name type="scientific">Negadavirga shengliensis</name>
    <dbReference type="NCBI Taxonomy" id="1389218"/>
    <lineage>
        <taxon>Bacteria</taxon>
        <taxon>Pseudomonadati</taxon>
        <taxon>Bacteroidota</taxon>
        <taxon>Cytophagia</taxon>
        <taxon>Cytophagales</taxon>
        <taxon>Cyclobacteriaceae</taxon>
        <taxon>Negadavirga</taxon>
    </lineage>
</organism>
<dbReference type="RefSeq" id="WP_377062722.1">
    <property type="nucleotide sequence ID" value="NZ_JBHSJJ010000003.1"/>
</dbReference>
<comment type="caution">
    <text evidence="1">The sequence shown here is derived from an EMBL/GenBank/DDBJ whole genome shotgun (WGS) entry which is preliminary data.</text>
</comment>
<name>A0ABV9SYM6_9BACT</name>
<keyword evidence="2" id="KW-1185">Reference proteome</keyword>
<evidence type="ECO:0000313" key="1">
    <source>
        <dbReference type="EMBL" id="MFC4871347.1"/>
    </source>
</evidence>
<dbReference type="Pfam" id="PF13030">
    <property type="entry name" value="DUF3891"/>
    <property type="match status" value="1"/>
</dbReference>
<reference evidence="2" key="1">
    <citation type="journal article" date="2019" name="Int. J. Syst. Evol. Microbiol.">
        <title>The Global Catalogue of Microorganisms (GCM) 10K type strain sequencing project: providing services to taxonomists for standard genome sequencing and annotation.</title>
        <authorList>
            <consortium name="The Broad Institute Genomics Platform"/>
            <consortium name="The Broad Institute Genome Sequencing Center for Infectious Disease"/>
            <person name="Wu L."/>
            <person name="Ma J."/>
        </authorList>
    </citation>
    <scope>NUCLEOTIDE SEQUENCE [LARGE SCALE GENOMIC DNA]</scope>
    <source>
        <strain evidence="2">CGMCC 4.7466</strain>
    </source>
</reference>
<sequence length="245" mass="28454">MIVNDLESHFEIIFQRAHGLMAANLAHHLKPSVWPRDKFWLETLVAIADHDDGRMGWSGNFHINGKGYPKSYKEFAFDSDQVVRISHTAACKSTWIALLISKHLEELYKNVDQINARKFIAEQKDRQKKFLRRLSIGEKEAENYYRILKWSDELSLTICQNALPSDGTKKLLETVMNRKRSYLSKSNGKYVLEPWVFEGPSLTVGVEYRNIPHRRYENDDDLHTALDQVPVNIKSVCLQKPEKQP</sequence>